<proteinExistence type="inferred from homology"/>
<dbReference type="AlphaFoldDB" id="E9FWH6"/>
<accession>E9FWH6</accession>
<dbReference type="KEGG" id="dpx:DAPPUDRAFT_234383"/>
<keyword evidence="5" id="KW-0769">Symport</keyword>
<protein>
    <submittedName>
        <fullName evidence="9">Uncharacterized protein</fullName>
    </submittedName>
</protein>
<evidence type="ECO:0000256" key="5">
    <source>
        <dbReference type="ARBA" id="ARBA00022847"/>
    </source>
</evidence>
<dbReference type="InterPro" id="IPR000175">
    <property type="entry name" value="Na/ntran_symport"/>
</dbReference>
<reference evidence="9 10" key="1">
    <citation type="journal article" date="2011" name="Science">
        <title>The ecoresponsive genome of Daphnia pulex.</title>
        <authorList>
            <person name="Colbourne J.K."/>
            <person name="Pfrender M.E."/>
            <person name="Gilbert D."/>
            <person name="Thomas W.K."/>
            <person name="Tucker A."/>
            <person name="Oakley T.H."/>
            <person name="Tokishita S."/>
            <person name="Aerts A."/>
            <person name="Arnold G.J."/>
            <person name="Basu M.K."/>
            <person name="Bauer D.J."/>
            <person name="Caceres C.E."/>
            <person name="Carmel L."/>
            <person name="Casola C."/>
            <person name="Choi J.H."/>
            <person name="Detter J.C."/>
            <person name="Dong Q."/>
            <person name="Dusheyko S."/>
            <person name="Eads B.D."/>
            <person name="Frohlich T."/>
            <person name="Geiler-Samerotte K.A."/>
            <person name="Gerlach D."/>
            <person name="Hatcher P."/>
            <person name="Jogdeo S."/>
            <person name="Krijgsveld J."/>
            <person name="Kriventseva E.V."/>
            <person name="Kultz D."/>
            <person name="Laforsch C."/>
            <person name="Lindquist E."/>
            <person name="Lopez J."/>
            <person name="Manak J.R."/>
            <person name="Muller J."/>
            <person name="Pangilinan J."/>
            <person name="Patwardhan R.P."/>
            <person name="Pitluck S."/>
            <person name="Pritham E.J."/>
            <person name="Rechtsteiner A."/>
            <person name="Rho M."/>
            <person name="Rogozin I.B."/>
            <person name="Sakarya O."/>
            <person name="Salamov A."/>
            <person name="Schaack S."/>
            <person name="Shapiro H."/>
            <person name="Shiga Y."/>
            <person name="Skalitzky C."/>
            <person name="Smith Z."/>
            <person name="Souvorov A."/>
            <person name="Sung W."/>
            <person name="Tang Z."/>
            <person name="Tsuchiya D."/>
            <person name="Tu H."/>
            <person name="Vos H."/>
            <person name="Wang M."/>
            <person name="Wolf Y.I."/>
            <person name="Yamagata H."/>
            <person name="Yamada T."/>
            <person name="Ye Y."/>
            <person name="Shaw J.R."/>
            <person name="Andrews J."/>
            <person name="Crease T.J."/>
            <person name="Tang H."/>
            <person name="Lucas S.M."/>
            <person name="Robertson H.M."/>
            <person name="Bork P."/>
            <person name="Koonin E.V."/>
            <person name="Zdobnov E.M."/>
            <person name="Grigoriev I.V."/>
            <person name="Lynch M."/>
            <person name="Boore J.L."/>
        </authorList>
    </citation>
    <scope>NUCLEOTIDE SEQUENCE [LARGE SCALE GENOMIC DNA]</scope>
</reference>
<dbReference type="GO" id="GO:0015293">
    <property type="term" value="F:symporter activity"/>
    <property type="evidence" value="ECO:0007669"/>
    <property type="project" value="UniProtKB-KW"/>
</dbReference>
<evidence type="ECO:0000256" key="8">
    <source>
        <dbReference type="SAM" id="Phobius"/>
    </source>
</evidence>
<comment type="similarity">
    <text evidence="2">Belongs to the sodium:neurotransmitter symporter (SNF) (TC 2.A.22) family.</text>
</comment>
<dbReference type="HOGENOM" id="CLU_1637136_0_0_1"/>
<keyword evidence="6 8" id="KW-1133">Transmembrane helix</keyword>
<feature type="transmembrane region" description="Helical" evidence="8">
    <location>
        <begin position="61"/>
        <end position="85"/>
    </location>
</feature>
<dbReference type="OrthoDB" id="6581954at2759"/>
<dbReference type="Pfam" id="PF00209">
    <property type="entry name" value="SNF"/>
    <property type="match status" value="1"/>
</dbReference>
<name>E9FWH6_DAPPU</name>
<dbReference type="EMBL" id="GL732526">
    <property type="protein sequence ID" value="EFX87895.1"/>
    <property type="molecule type" value="Genomic_DNA"/>
</dbReference>
<keyword evidence="4 8" id="KW-0812">Transmembrane</keyword>
<evidence type="ECO:0000256" key="6">
    <source>
        <dbReference type="ARBA" id="ARBA00022989"/>
    </source>
</evidence>
<dbReference type="InParanoid" id="E9FWH6"/>
<evidence type="ECO:0000313" key="9">
    <source>
        <dbReference type="EMBL" id="EFX87895.1"/>
    </source>
</evidence>
<evidence type="ECO:0000256" key="2">
    <source>
        <dbReference type="ARBA" id="ARBA00006459"/>
    </source>
</evidence>
<dbReference type="Proteomes" id="UP000000305">
    <property type="component" value="Unassembled WGS sequence"/>
</dbReference>
<dbReference type="eggNOG" id="KOG3660">
    <property type="taxonomic scope" value="Eukaryota"/>
</dbReference>
<evidence type="ECO:0000256" key="1">
    <source>
        <dbReference type="ARBA" id="ARBA00004141"/>
    </source>
</evidence>
<keyword evidence="7 8" id="KW-0472">Membrane</keyword>
<gene>
    <name evidence="9" type="ORF">DAPPUDRAFT_234383</name>
</gene>
<evidence type="ECO:0000256" key="7">
    <source>
        <dbReference type="ARBA" id="ARBA00023136"/>
    </source>
</evidence>
<keyword evidence="3" id="KW-0813">Transport</keyword>
<dbReference type="GO" id="GO:0016020">
    <property type="term" value="C:membrane"/>
    <property type="evidence" value="ECO:0007669"/>
    <property type="project" value="UniProtKB-SubCell"/>
</dbReference>
<sequence>MNISVCFLEKVMQRKRREDGHQNVAGISKSADHHLLLAILIFTLVDFKTLTYGDYTYPMEATILGFFIALSSVSMVPIVATYKILQLDGPIGERVRILLQPTSDWGPALQVHRIECGAPTHTDSQVPLTLPNFDDLELELGTVLEHDSENDNWINMKPTRPN</sequence>
<comment type="subcellular location">
    <subcellularLocation>
        <location evidence="1">Membrane</location>
        <topology evidence="1">Multi-pass membrane protein</topology>
    </subcellularLocation>
</comment>
<evidence type="ECO:0000256" key="3">
    <source>
        <dbReference type="ARBA" id="ARBA00022448"/>
    </source>
</evidence>
<dbReference type="SUPFAM" id="SSF161070">
    <property type="entry name" value="SNF-like"/>
    <property type="match status" value="1"/>
</dbReference>
<feature type="transmembrane region" description="Helical" evidence="8">
    <location>
        <begin position="35"/>
        <end position="55"/>
    </location>
</feature>
<evidence type="ECO:0000256" key="4">
    <source>
        <dbReference type="ARBA" id="ARBA00022692"/>
    </source>
</evidence>
<dbReference type="InterPro" id="IPR037272">
    <property type="entry name" value="SNS_sf"/>
</dbReference>
<keyword evidence="10" id="KW-1185">Reference proteome</keyword>
<evidence type="ECO:0000313" key="10">
    <source>
        <dbReference type="Proteomes" id="UP000000305"/>
    </source>
</evidence>
<organism evidence="9 10">
    <name type="scientific">Daphnia pulex</name>
    <name type="common">Water flea</name>
    <dbReference type="NCBI Taxonomy" id="6669"/>
    <lineage>
        <taxon>Eukaryota</taxon>
        <taxon>Metazoa</taxon>
        <taxon>Ecdysozoa</taxon>
        <taxon>Arthropoda</taxon>
        <taxon>Crustacea</taxon>
        <taxon>Branchiopoda</taxon>
        <taxon>Diplostraca</taxon>
        <taxon>Cladocera</taxon>
        <taxon>Anomopoda</taxon>
        <taxon>Daphniidae</taxon>
        <taxon>Daphnia</taxon>
    </lineage>
</organism>